<dbReference type="OrthoDB" id="531768at2759"/>
<evidence type="ECO:0000313" key="3">
    <source>
        <dbReference type="Proteomes" id="UP000236333"/>
    </source>
</evidence>
<accession>A0A2J8A622</accession>
<dbReference type="EMBL" id="PGGS01000152">
    <property type="protein sequence ID" value="PNH07950.1"/>
    <property type="molecule type" value="Genomic_DNA"/>
</dbReference>
<feature type="chain" id="PRO_5014327313" evidence="1">
    <location>
        <begin position="19"/>
        <end position="539"/>
    </location>
</feature>
<keyword evidence="1" id="KW-0732">Signal</keyword>
<proteinExistence type="predicted"/>
<comment type="caution">
    <text evidence="2">The sequence shown here is derived from an EMBL/GenBank/DDBJ whole genome shotgun (WGS) entry which is preliminary data.</text>
</comment>
<reference evidence="2 3" key="1">
    <citation type="journal article" date="2017" name="Mol. Biol. Evol.">
        <title>The 4-celled Tetrabaena socialis nuclear genome reveals the essential components for genetic control of cell number at the origin of multicellularity in the volvocine lineage.</title>
        <authorList>
            <person name="Featherston J."/>
            <person name="Arakaki Y."/>
            <person name="Hanschen E.R."/>
            <person name="Ferris P.J."/>
            <person name="Michod R.E."/>
            <person name="Olson B.J.S.C."/>
            <person name="Nozaki H."/>
            <person name="Durand P.M."/>
        </authorList>
    </citation>
    <scope>NUCLEOTIDE SEQUENCE [LARGE SCALE GENOMIC DNA]</scope>
    <source>
        <strain evidence="2 3">NIES-571</strain>
    </source>
</reference>
<dbReference type="AlphaFoldDB" id="A0A2J8A622"/>
<keyword evidence="3" id="KW-1185">Reference proteome</keyword>
<protein>
    <submittedName>
        <fullName evidence="2">Uncharacterized protein</fullName>
    </submittedName>
</protein>
<evidence type="ECO:0000313" key="2">
    <source>
        <dbReference type="EMBL" id="PNH07950.1"/>
    </source>
</evidence>
<evidence type="ECO:0000256" key="1">
    <source>
        <dbReference type="SAM" id="SignalP"/>
    </source>
</evidence>
<sequence>MWPWGLLLLLGLVCGAQGVRLACEDSGMCSVGQVQPYSDDIRPSPALKACLAARSYRREVILLTETRLNPVYQTFRTLLSLGYEHVVLLSLPDRCARSTALWPRLGCVWSSQRLASNTKYLLDRQAALIRMEGADAGANISERFGYLPHYLAESWSHGGALGYWNPALARTTGHAPVVLAHFVHVPGGATNKLTVKMASNNWDWDVAHAAHPNRGVFFASSLAVPLPDVLGYSQAVLDRDWATEQEFASAAMALLRVAMETGRAVSWPAPRCNVSWLGGADNNQLPLRVPQSNVIPYAPADKGIADLRCLWAGYLLYGCQAGRWHFAGGLLAPEYDHLLQLLRRNGSAVDAAGAANLDALGLRQPTTDAVGDATTTHPSVIDGSSNEVAEVAPELLRPPASAAAWDVAALGTALMARHGGPGAGMQVLLQPGSAAALTVGVPVEVAAAVPGAIAAAQASSAAVAAAAAAAGGGGAGALRPRVLLLPEVPLLTERLGQRHELFKAMVSGPDRSTQSCDWVATGRPYRRARTRRRRRRAAR</sequence>
<gene>
    <name evidence="2" type="ORF">TSOC_005537</name>
</gene>
<dbReference type="Proteomes" id="UP000236333">
    <property type="component" value="Unassembled WGS sequence"/>
</dbReference>
<organism evidence="2 3">
    <name type="scientific">Tetrabaena socialis</name>
    <dbReference type="NCBI Taxonomy" id="47790"/>
    <lineage>
        <taxon>Eukaryota</taxon>
        <taxon>Viridiplantae</taxon>
        <taxon>Chlorophyta</taxon>
        <taxon>core chlorophytes</taxon>
        <taxon>Chlorophyceae</taxon>
        <taxon>CS clade</taxon>
        <taxon>Chlamydomonadales</taxon>
        <taxon>Tetrabaenaceae</taxon>
        <taxon>Tetrabaena</taxon>
    </lineage>
</organism>
<name>A0A2J8A622_9CHLO</name>
<feature type="signal peptide" evidence="1">
    <location>
        <begin position="1"/>
        <end position="18"/>
    </location>
</feature>